<proteinExistence type="predicted"/>
<comment type="caution">
    <text evidence="2">The sequence shown here is derived from an EMBL/GenBank/DDBJ whole genome shotgun (WGS) entry which is preliminary data.</text>
</comment>
<organism evidence="2 3">
    <name type="scientific">Caulobacter vibrioides</name>
    <name type="common">Caulobacter crescentus</name>
    <dbReference type="NCBI Taxonomy" id="155892"/>
    <lineage>
        <taxon>Bacteria</taxon>
        <taxon>Pseudomonadati</taxon>
        <taxon>Pseudomonadota</taxon>
        <taxon>Alphaproteobacteria</taxon>
        <taxon>Caulobacterales</taxon>
        <taxon>Caulobacteraceae</taxon>
        <taxon>Caulobacter</taxon>
    </lineage>
</organism>
<dbReference type="AlphaFoldDB" id="A0A258CSS6"/>
<sequence>MTIQNLGGLGDFVGGVGVLVTLVYAFFEYRRNRTEREMQAAFEGEIAWSDFNLAVAEDAGLAELSVRSFAPDAKPEDFTPAEQAQLNFISRAFLHRLEAQWFVSHRRGLPPDIWRKRRQWGRAYIESGMGRLAWEREKASGNLTPAFVKEIESAPLITTLPA</sequence>
<protein>
    <submittedName>
        <fullName evidence="2">Uncharacterized protein</fullName>
    </submittedName>
</protein>
<dbReference type="Proteomes" id="UP000215616">
    <property type="component" value="Unassembled WGS sequence"/>
</dbReference>
<gene>
    <name evidence="2" type="ORF">B7Z12_19485</name>
</gene>
<evidence type="ECO:0000313" key="2">
    <source>
        <dbReference type="EMBL" id="OYW98630.1"/>
    </source>
</evidence>
<feature type="transmembrane region" description="Helical" evidence="1">
    <location>
        <begin position="6"/>
        <end position="27"/>
    </location>
</feature>
<keyword evidence="1" id="KW-0812">Transmembrane</keyword>
<name>A0A258CSS6_CAUVI</name>
<reference evidence="2 3" key="1">
    <citation type="submission" date="2017-03" db="EMBL/GenBank/DDBJ databases">
        <title>Lifting the veil on microbial sulfur biogeochemistry in mining wastewaters.</title>
        <authorList>
            <person name="Kantor R.S."/>
            <person name="Colenbrander Nelson T."/>
            <person name="Marshall S."/>
            <person name="Bennett D."/>
            <person name="Apte S."/>
            <person name="Camacho D."/>
            <person name="Thomas B.C."/>
            <person name="Warren L.A."/>
            <person name="Banfield J.F."/>
        </authorList>
    </citation>
    <scope>NUCLEOTIDE SEQUENCE [LARGE SCALE GENOMIC DNA]</scope>
    <source>
        <strain evidence="2">32-67-7</strain>
    </source>
</reference>
<evidence type="ECO:0000256" key="1">
    <source>
        <dbReference type="SAM" id="Phobius"/>
    </source>
</evidence>
<dbReference type="EMBL" id="NCDQ01000484">
    <property type="protein sequence ID" value="OYW98630.1"/>
    <property type="molecule type" value="Genomic_DNA"/>
</dbReference>
<keyword evidence="1" id="KW-0472">Membrane</keyword>
<evidence type="ECO:0000313" key="3">
    <source>
        <dbReference type="Proteomes" id="UP000215616"/>
    </source>
</evidence>
<keyword evidence="1" id="KW-1133">Transmembrane helix</keyword>
<accession>A0A258CSS6</accession>